<feature type="repeat" description="ANK" evidence="3">
    <location>
        <begin position="90"/>
        <end position="122"/>
    </location>
</feature>
<gene>
    <name evidence="5" type="ORF">I5803_02800</name>
</gene>
<comment type="caution">
    <text evidence="5">The sequence shown here is derived from an EMBL/GenBank/DDBJ whole genome shotgun (WGS) entry which is preliminary data.</text>
</comment>
<evidence type="ECO:0000313" key="5">
    <source>
        <dbReference type="EMBL" id="MBG9386943.1"/>
    </source>
</evidence>
<dbReference type="SMART" id="SM00248">
    <property type="entry name" value="ANK"/>
    <property type="match status" value="4"/>
</dbReference>
<dbReference type="AlphaFoldDB" id="A0A931MEZ8"/>
<dbReference type="PROSITE" id="PS50297">
    <property type="entry name" value="ANK_REP_REGION"/>
    <property type="match status" value="3"/>
</dbReference>
<feature type="chain" id="PRO_5037575291" evidence="4">
    <location>
        <begin position="23"/>
        <end position="219"/>
    </location>
</feature>
<dbReference type="PANTHER" id="PTHR24203">
    <property type="entry name" value="ANKYRIN REPEAT FAMILY PROTEIN"/>
    <property type="match status" value="1"/>
</dbReference>
<evidence type="ECO:0000313" key="6">
    <source>
        <dbReference type="Proteomes" id="UP000651050"/>
    </source>
</evidence>
<dbReference type="SUPFAM" id="SSF48403">
    <property type="entry name" value="Ankyrin repeat"/>
    <property type="match status" value="1"/>
</dbReference>
<name>A0A931MEZ8_9BURK</name>
<dbReference type="InterPro" id="IPR036770">
    <property type="entry name" value="Ankyrin_rpt-contain_sf"/>
</dbReference>
<evidence type="ECO:0000256" key="4">
    <source>
        <dbReference type="SAM" id="SignalP"/>
    </source>
</evidence>
<dbReference type="Gene3D" id="1.25.40.20">
    <property type="entry name" value="Ankyrin repeat-containing domain"/>
    <property type="match status" value="3"/>
</dbReference>
<feature type="repeat" description="ANK" evidence="3">
    <location>
        <begin position="120"/>
        <end position="152"/>
    </location>
</feature>
<keyword evidence="2 3" id="KW-0040">ANK repeat</keyword>
<keyword evidence="4" id="KW-0732">Signal</keyword>
<evidence type="ECO:0000256" key="2">
    <source>
        <dbReference type="ARBA" id="ARBA00023043"/>
    </source>
</evidence>
<keyword evidence="6" id="KW-1185">Reference proteome</keyword>
<accession>A0A931MEZ8</accession>
<dbReference type="Pfam" id="PF12796">
    <property type="entry name" value="Ank_2"/>
    <property type="match status" value="1"/>
</dbReference>
<reference evidence="5" key="1">
    <citation type="submission" date="2020-11" db="EMBL/GenBank/DDBJ databases">
        <title>Bacterial whole genome sequence for Caenimonas sp. DR4.4.</title>
        <authorList>
            <person name="Le V."/>
            <person name="Ko S.-R."/>
            <person name="Ahn C.-Y."/>
            <person name="Oh H.-M."/>
        </authorList>
    </citation>
    <scope>NUCLEOTIDE SEQUENCE</scope>
    <source>
        <strain evidence="5">DR4.4</strain>
    </source>
</reference>
<feature type="signal peptide" evidence="4">
    <location>
        <begin position="1"/>
        <end position="22"/>
    </location>
</feature>
<feature type="repeat" description="ANK" evidence="3">
    <location>
        <begin position="153"/>
        <end position="185"/>
    </location>
</feature>
<dbReference type="InterPro" id="IPR002110">
    <property type="entry name" value="Ankyrin_rpt"/>
</dbReference>
<dbReference type="RefSeq" id="WP_196984898.1">
    <property type="nucleotide sequence ID" value="NZ_JADWYS010000001.1"/>
</dbReference>
<dbReference type="Proteomes" id="UP000651050">
    <property type="component" value="Unassembled WGS sequence"/>
</dbReference>
<evidence type="ECO:0000256" key="1">
    <source>
        <dbReference type="ARBA" id="ARBA00022737"/>
    </source>
</evidence>
<evidence type="ECO:0000256" key="3">
    <source>
        <dbReference type="PROSITE-ProRule" id="PRU00023"/>
    </source>
</evidence>
<organism evidence="5 6">
    <name type="scientific">Caenimonas aquaedulcis</name>
    <dbReference type="NCBI Taxonomy" id="2793270"/>
    <lineage>
        <taxon>Bacteria</taxon>
        <taxon>Pseudomonadati</taxon>
        <taxon>Pseudomonadota</taxon>
        <taxon>Betaproteobacteria</taxon>
        <taxon>Burkholderiales</taxon>
        <taxon>Comamonadaceae</taxon>
        <taxon>Caenimonas</taxon>
    </lineage>
</organism>
<dbReference type="Pfam" id="PF00023">
    <property type="entry name" value="Ank"/>
    <property type="match status" value="1"/>
</dbReference>
<dbReference type="PROSITE" id="PS50088">
    <property type="entry name" value="ANK_REPEAT"/>
    <property type="match status" value="3"/>
</dbReference>
<keyword evidence="1" id="KW-0677">Repeat</keyword>
<proteinExistence type="predicted"/>
<dbReference type="PRINTS" id="PR01415">
    <property type="entry name" value="ANKYRIN"/>
</dbReference>
<dbReference type="PANTHER" id="PTHR24203:SF45">
    <property type="entry name" value="ANKYRIN REPEAT DOMAIN 6"/>
    <property type="match status" value="1"/>
</dbReference>
<sequence length="219" mass="23495">MKAHVKFLAYCLVFIGFSAAIAGSYDDFFIAIKRDDPGAMTALLQRGFDPNTPGPDGLTGLFSALREGSMKVTPVLARWPSTKVESRTAQDESPLMMAALKGHLDIAKLLIERNADVNKTGWTPLHYAATGGHLAIIELLLENHAYIDAESPNGTTPLMMAAQYGSPQAVKLLLDSGADPGLKNQLGLTAMDFAQRGNRRDAAELLSASARAAQPKGKW</sequence>
<protein>
    <submittedName>
        <fullName evidence="5">Ankyrin repeat domain-containing protein</fullName>
    </submittedName>
</protein>
<dbReference type="EMBL" id="JADWYS010000001">
    <property type="protein sequence ID" value="MBG9386943.1"/>
    <property type="molecule type" value="Genomic_DNA"/>
</dbReference>